<dbReference type="Proteomes" id="UP000256884">
    <property type="component" value="Unassembled WGS sequence"/>
</dbReference>
<accession>A0A3E0ICS2</accession>
<dbReference type="RefSeq" id="WP_115899328.1">
    <property type="nucleotide sequence ID" value="NZ_QUNS01000001.1"/>
</dbReference>
<dbReference type="EMBL" id="QUNS01000001">
    <property type="protein sequence ID" value="REH55977.1"/>
    <property type="molecule type" value="Genomic_DNA"/>
</dbReference>
<reference evidence="1 2" key="1">
    <citation type="submission" date="2018-08" db="EMBL/GenBank/DDBJ databases">
        <title>Genomic Encyclopedia of Type Strains, Phase IV (KMG-IV): sequencing the most valuable type-strain genomes for metagenomic binning, comparative biology and taxonomic classification.</title>
        <authorList>
            <person name="Goeker M."/>
        </authorList>
    </citation>
    <scope>NUCLEOTIDE SEQUENCE [LARGE SCALE GENOMIC DNA]</scope>
    <source>
        <strain evidence="1 2">DSM 18841</strain>
    </source>
</reference>
<comment type="caution">
    <text evidence="1">The sequence shown here is derived from an EMBL/GenBank/DDBJ whole genome shotgun (WGS) entry which is preliminary data.</text>
</comment>
<dbReference type="OrthoDB" id="8564076at2"/>
<sequence>MSSKTDASTKILGFKYQEMVALKECFEAKDGTKIYLECLGDVSDGKTSTEVKHSIKGDKKLIDTHIDFWKTLSNIITEYDTFRFYDRFIIHTTAEVKKDSIFEGWNDLNKSEKLEKIIAIKSNDTIKSYYDNVNAFDKKKLENILNKFEIKANQESAKEYYKDILLEHPAVTSHIESKNREEYICFLFGYISLQLINSTDYIWEIVIDSFRENSRAFANRYKIDDLNFPISKATSDDSTKINFHFVNELNNIQYQKKIGKAMDNYLKASESQRKMIEARYSLSENLDNYDEDIKDVVLELKDSHLDQLTDKCDTNEKSRRFFDDSISEISSKTTIEGIRNIRPYYPKGRLLHNVEIKTININLKSGDESK</sequence>
<evidence type="ECO:0000313" key="1">
    <source>
        <dbReference type="EMBL" id="REH55977.1"/>
    </source>
</evidence>
<proteinExistence type="predicted"/>
<name>A0A3E0ICS2_9FLAO</name>
<evidence type="ECO:0000313" key="2">
    <source>
        <dbReference type="Proteomes" id="UP000256884"/>
    </source>
</evidence>
<keyword evidence="2" id="KW-1185">Reference proteome</keyword>
<protein>
    <submittedName>
        <fullName evidence="1">Uncharacterized protein</fullName>
    </submittedName>
</protein>
<gene>
    <name evidence="1" type="ORF">C7448_1014</name>
</gene>
<dbReference type="AlphaFoldDB" id="A0A3E0ICS2"/>
<organism evidence="1 2">
    <name type="scientific">Tenacibaculum gallaicum</name>
    <dbReference type="NCBI Taxonomy" id="561505"/>
    <lineage>
        <taxon>Bacteria</taxon>
        <taxon>Pseudomonadati</taxon>
        <taxon>Bacteroidota</taxon>
        <taxon>Flavobacteriia</taxon>
        <taxon>Flavobacteriales</taxon>
        <taxon>Flavobacteriaceae</taxon>
        <taxon>Tenacibaculum</taxon>
    </lineage>
</organism>